<dbReference type="EMBL" id="JARVII010000022">
    <property type="protein sequence ID" value="MDG9700051.1"/>
    <property type="molecule type" value="Genomic_DNA"/>
</dbReference>
<name>A0AAW6RN51_9BURK</name>
<comment type="similarity">
    <text evidence="1">Belongs to the LysR transcriptional regulatory family.</text>
</comment>
<protein>
    <recommendedName>
        <fullName evidence="4">LysR substrate-binding domain-containing protein</fullName>
    </recommendedName>
</protein>
<proteinExistence type="inferred from homology"/>
<evidence type="ECO:0008006" key="4">
    <source>
        <dbReference type="Google" id="ProtNLM"/>
    </source>
</evidence>
<keyword evidence="3" id="KW-1185">Reference proteome</keyword>
<comment type="caution">
    <text evidence="2">The sequence shown here is derived from an EMBL/GenBank/DDBJ whole genome shotgun (WGS) entry which is preliminary data.</text>
</comment>
<accession>A0AAW6RN51</accession>
<dbReference type="Proteomes" id="UP001237156">
    <property type="component" value="Unassembled WGS sequence"/>
</dbReference>
<dbReference type="RefSeq" id="WP_279524844.1">
    <property type="nucleotide sequence ID" value="NZ_JARVII010000022.1"/>
</dbReference>
<dbReference type="GO" id="GO:0003700">
    <property type="term" value="F:DNA-binding transcription factor activity"/>
    <property type="evidence" value="ECO:0007669"/>
    <property type="project" value="TreeGrafter"/>
</dbReference>
<dbReference type="GO" id="GO:0043565">
    <property type="term" value="F:sequence-specific DNA binding"/>
    <property type="evidence" value="ECO:0007669"/>
    <property type="project" value="TreeGrafter"/>
</dbReference>
<organism evidence="2 3">
    <name type="scientific">Ottowia cancrivicina</name>
    <dbReference type="NCBI Taxonomy" id="3040346"/>
    <lineage>
        <taxon>Bacteria</taxon>
        <taxon>Pseudomonadati</taxon>
        <taxon>Pseudomonadota</taxon>
        <taxon>Betaproteobacteria</taxon>
        <taxon>Burkholderiales</taxon>
        <taxon>Comamonadaceae</taxon>
        <taxon>Ottowia</taxon>
    </lineage>
</organism>
<dbReference type="InterPro" id="IPR058163">
    <property type="entry name" value="LysR-type_TF_proteobact-type"/>
</dbReference>
<gene>
    <name evidence="2" type="ORF">QB898_10080</name>
</gene>
<dbReference type="PANTHER" id="PTHR30537:SF5">
    <property type="entry name" value="HTH-TYPE TRANSCRIPTIONAL ACTIVATOR TTDR-RELATED"/>
    <property type="match status" value="1"/>
</dbReference>
<evidence type="ECO:0000313" key="2">
    <source>
        <dbReference type="EMBL" id="MDG9700051.1"/>
    </source>
</evidence>
<dbReference type="AlphaFoldDB" id="A0AAW6RN51"/>
<evidence type="ECO:0000256" key="1">
    <source>
        <dbReference type="ARBA" id="ARBA00009437"/>
    </source>
</evidence>
<evidence type="ECO:0000313" key="3">
    <source>
        <dbReference type="Proteomes" id="UP001237156"/>
    </source>
</evidence>
<dbReference type="PANTHER" id="PTHR30537">
    <property type="entry name" value="HTH-TYPE TRANSCRIPTIONAL REGULATOR"/>
    <property type="match status" value="1"/>
</dbReference>
<dbReference type="Gene3D" id="3.40.190.290">
    <property type="match status" value="2"/>
</dbReference>
<dbReference type="SUPFAM" id="SSF53850">
    <property type="entry name" value="Periplasmic binding protein-like II"/>
    <property type="match status" value="2"/>
</dbReference>
<reference evidence="2 3" key="1">
    <citation type="submission" date="2023-04" db="EMBL/GenBank/DDBJ databases">
        <title>Ottowia paracancer sp. nov., isolated from human stomach.</title>
        <authorList>
            <person name="Song Y."/>
        </authorList>
    </citation>
    <scope>NUCLEOTIDE SEQUENCE [LARGE SCALE GENOMIC DNA]</scope>
    <source>
        <strain evidence="2 3">10c7w1</strain>
    </source>
</reference>
<sequence>MAGVVRITVPRLPGNEALLADLLARCADYPDWVIDWRVDEARLNAVENCIDMGVRLGLEPQPLMIVRRIAQTRDLFVAAPLQEGRLVELFPSLRRASWSLFLYRPQRSMTPARMLAVFDWLTQALRQQYAGRQ</sequence>
<dbReference type="GO" id="GO:0006351">
    <property type="term" value="P:DNA-templated transcription"/>
    <property type="evidence" value="ECO:0007669"/>
    <property type="project" value="TreeGrafter"/>
</dbReference>